<evidence type="ECO:0000256" key="10">
    <source>
        <dbReference type="ARBA" id="ARBA00035861"/>
    </source>
</evidence>
<gene>
    <name evidence="18" type="ORF">GCM10023151_18280</name>
</gene>
<evidence type="ECO:0000256" key="13">
    <source>
        <dbReference type="ARBA" id="ARBA00040794"/>
    </source>
</evidence>
<comment type="caution">
    <text evidence="18">The sequence shown here is derived from an EMBL/GenBank/DDBJ whole genome shotgun (WGS) entry which is preliminary data.</text>
</comment>
<dbReference type="EMBL" id="BAABFV010000002">
    <property type="protein sequence ID" value="GAA4363264.1"/>
    <property type="molecule type" value="Genomic_DNA"/>
</dbReference>
<evidence type="ECO:0000256" key="6">
    <source>
        <dbReference type="ARBA" id="ARBA00022763"/>
    </source>
</evidence>
<dbReference type="Gene3D" id="3.90.79.10">
    <property type="entry name" value="Nucleoside Triphosphate Pyrophosphohydrolase"/>
    <property type="match status" value="1"/>
</dbReference>
<dbReference type="PANTHER" id="PTHR47707">
    <property type="entry name" value="8-OXO-DGTP DIPHOSPHATASE"/>
    <property type="match status" value="1"/>
</dbReference>
<feature type="domain" description="Nudix hydrolase" evidence="17">
    <location>
        <begin position="2"/>
        <end position="125"/>
    </location>
</feature>
<dbReference type="EC" id="3.6.1.55" evidence="12"/>
<dbReference type="InterPro" id="IPR000086">
    <property type="entry name" value="NUDIX_hydrolase_dom"/>
</dbReference>
<accession>A0ABP8IMQ6</accession>
<evidence type="ECO:0000313" key="19">
    <source>
        <dbReference type="Proteomes" id="UP001501011"/>
    </source>
</evidence>
<keyword evidence="8" id="KW-0460">Magnesium</keyword>
<keyword evidence="7" id="KW-0378">Hydrolase</keyword>
<comment type="catalytic activity">
    <reaction evidence="11">
        <text>8-oxo-GTP + H2O = 8-oxo-GMP + diphosphate + H(+)</text>
        <dbReference type="Rhea" id="RHEA:67616"/>
        <dbReference type="ChEBI" id="CHEBI:15377"/>
        <dbReference type="ChEBI" id="CHEBI:15378"/>
        <dbReference type="ChEBI" id="CHEBI:33019"/>
        <dbReference type="ChEBI" id="CHEBI:143553"/>
        <dbReference type="ChEBI" id="CHEBI:145694"/>
    </reaction>
</comment>
<name>A0ABP8IMQ6_9GAMM</name>
<evidence type="ECO:0000256" key="14">
    <source>
        <dbReference type="ARBA" id="ARBA00041592"/>
    </source>
</evidence>
<dbReference type="RefSeq" id="WP_345292916.1">
    <property type="nucleotide sequence ID" value="NZ_BAABFV010000002.1"/>
</dbReference>
<evidence type="ECO:0000259" key="17">
    <source>
        <dbReference type="PROSITE" id="PS51462"/>
    </source>
</evidence>
<dbReference type="CDD" id="cd03425">
    <property type="entry name" value="NUDIX_MutT_NudA_like"/>
    <property type="match status" value="1"/>
</dbReference>
<keyword evidence="5" id="KW-0479">Metal-binding</keyword>
<organism evidence="18 19">
    <name type="scientific">Kangiella marina</name>
    <dbReference type="NCBI Taxonomy" id="1079178"/>
    <lineage>
        <taxon>Bacteria</taxon>
        <taxon>Pseudomonadati</taxon>
        <taxon>Pseudomonadota</taxon>
        <taxon>Gammaproteobacteria</taxon>
        <taxon>Kangiellales</taxon>
        <taxon>Kangiellaceae</taxon>
        <taxon>Kangiella</taxon>
    </lineage>
</organism>
<comment type="similarity">
    <text evidence="2">Belongs to the Nudix hydrolase family.</text>
</comment>
<keyword evidence="19" id="KW-1185">Reference proteome</keyword>
<dbReference type="SUPFAM" id="SSF55811">
    <property type="entry name" value="Nudix"/>
    <property type="match status" value="1"/>
</dbReference>
<protein>
    <recommendedName>
        <fullName evidence="13">8-oxo-dGTP diphosphatase</fullName>
        <ecNumber evidence="12">3.6.1.55</ecNumber>
    </recommendedName>
    <alternativeName>
        <fullName evidence="16">7,8-dihydro-8-oxoguanine-triphosphatase</fullName>
    </alternativeName>
    <alternativeName>
        <fullName evidence="15">Mutator protein MutT</fullName>
    </alternativeName>
    <alternativeName>
        <fullName evidence="14">dGTP pyrophosphohydrolase</fullName>
    </alternativeName>
</protein>
<keyword evidence="9" id="KW-0234">DNA repair</keyword>
<evidence type="ECO:0000256" key="5">
    <source>
        <dbReference type="ARBA" id="ARBA00022723"/>
    </source>
</evidence>
<dbReference type="PROSITE" id="PS51462">
    <property type="entry name" value="NUDIX"/>
    <property type="match status" value="1"/>
</dbReference>
<evidence type="ECO:0000256" key="15">
    <source>
        <dbReference type="ARBA" id="ARBA00041979"/>
    </source>
</evidence>
<evidence type="ECO:0000256" key="4">
    <source>
        <dbReference type="ARBA" id="ARBA00022705"/>
    </source>
</evidence>
<evidence type="ECO:0000256" key="9">
    <source>
        <dbReference type="ARBA" id="ARBA00023204"/>
    </source>
</evidence>
<dbReference type="InterPro" id="IPR020476">
    <property type="entry name" value="Nudix_hydrolase"/>
</dbReference>
<evidence type="ECO:0000256" key="16">
    <source>
        <dbReference type="ARBA" id="ARBA00042798"/>
    </source>
</evidence>
<dbReference type="InterPro" id="IPR047127">
    <property type="entry name" value="MutT-like"/>
</dbReference>
<evidence type="ECO:0000256" key="7">
    <source>
        <dbReference type="ARBA" id="ARBA00022801"/>
    </source>
</evidence>
<evidence type="ECO:0000256" key="12">
    <source>
        <dbReference type="ARBA" id="ARBA00038905"/>
    </source>
</evidence>
<keyword evidence="4" id="KW-0235">DNA replication</keyword>
<dbReference type="InterPro" id="IPR029119">
    <property type="entry name" value="MutY_C"/>
</dbReference>
<proteinExistence type="inferred from homology"/>
<evidence type="ECO:0000256" key="11">
    <source>
        <dbReference type="ARBA" id="ARBA00036904"/>
    </source>
</evidence>
<evidence type="ECO:0000313" key="18">
    <source>
        <dbReference type="EMBL" id="GAA4363264.1"/>
    </source>
</evidence>
<evidence type="ECO:0000256" key="2">
    <source>
        <dbReference type="ARBA" id="ARBA00005582"/>
    </source>
</evidence>
<evidence type="ECO:0000256" key="8">
    <source>
        <dbReference type="ARBA" id="ARBA00022842"/>
    </source>
</evidence>
<keyword evidence="6" id="KW-0227">DNA damage</keyword>
<dbReference type="InterPro" id="IPR015797">
    <property type="entry name" value="NUDIX_hydrolase-like_dom_sf"/>
</dbReference>
<comment type="cofactor">
    <cofactor evidence="1">
        <name>Mg(2+)</name>
        <dbReference type="ChEBI" id="CHEBI:18420"/>
    </cofactor>
</comment>
<keyword evidence="3" id="KW-0515">Mutator protein</keyword>
<comment type="catalytic activity">
    <reaction evidence="10">
        <text>8-oxo-dGTP + H2O = 8-oxo-dGMP + diphosphate + H(+)</text>
        <dbReference type="Rhea" id="RHEA:31575"/>
        <dbReference type="ChEBI" id="CHEBI:15377"/>
        <dbReference type="ChEBI" id="CHEBI:15378"/>
        <dbReference type="ChEBI" id="CHEBI:33019"/>
        <dbReference type="ChEBI" id="CHEBI:63224"/>
        <dbReference type="ChEBI" id="CHEBI:77896"/>
        <dbReference type="EC" id="3.6.1.55"/>
    </reaction>
</comment>
<dbReference type="Pfam" id="PF14815">
    <property type="entry name" value="NUDIX_4"/>
    <property type="match status" value="1"/>
</dbReference>
<dbReference type="Proteomes" id="UP001501011">
    <property type="component" value="Unassembled WGS sequence"/>
</dbReference>
<sequence length="125" mass="14011">MAVIKVAVAVIIIADRVLIAKRAKSQHQGGLWEFPGGKFENGESLEQAAQRECFEELDIIPASVEPLTVIEHDYDDKSVRLEVCVVKDYLGVPNGKEGQPLIWCPRHRLSDYQFPEANQAILKLI</sequence>
<evidence type="ECO:0000256" key="3">
    <source>
        <dbReference type="ARBA" id="ARBA00022457"/>
    </source>
</evidence>
<reference evidence="19" key="1">
    <citation type="journal article" date="2019" name="Int. J. Syst. Evol. Microbiol.">
        <title>The Global Catalogue of Microorganisms (GCM) 10K type strain sequencing project: providing services to taxonomists for standard genome sequencing and annotation.</title>
        <authorList>
            <consortium name="The Broad Institute Genomics Platform"/>
            <consortium name="The Broad Institute Genome Sequencing Center for Infectious Disease"/>
            <person name="Wu L."/>
            <person name="Ma J."/>
        </authorList>
    </citation>
    <scope>NUCLEOTIDE SEQUENCE [LARGE SCALE GENOMIC DNA]</scope>
    <source>
        <strain evidence="19">JCM 17728</strain>
    </source>
</reference>
<evidence type="ECO:0000256" key="1">
    <source>
        <dbReference type="ARBA" id="ARBA00001946"/>
    </source>
</evidence>
<dbReference type="PRINTS" id="PR00502">
    <property type="entry name" value="NUDIXFAMILY"/>
</dbReference>
<dbReference type="PANTHER" id="PTHR47707:SF1">
    <property type="entry name" value="NUDIX HYDROLASE FAMILY PROTEIN"/>
    <property type="match status" value="1"/>
</dbReference>